<dbReference type="GO" id="GO:0005739">
    <property type="term" value="C:mitochondrion"/>
    <property type="evidence" value="ECO:0007669"/>
    <property type="project" value="GOC"/>
</dbReference>
<protein>
    <submittedName>
        <fullName evidence="7">Protein sco1 homolog mitochondrial-like</fullName>
    </submittedName>
</protein>
<keyword evidence="3" id="KW-1015">Disulfide bond</keyword>
<reference evidence="7 8" key="1">
    <citation type="submission" date="2014-06" db="EMBL/GenBank/DDBJ databases">
        <authorList>
            <person name="Swart Estienne"/>
        </authorList>
    </citation>
    <scope>NUCLEOTIDE SEQUENCE [LARGE SCALE GENOMIC DNA]</scope>
    <source>
        <strain evidence="7 8">130c</strain>
    </source>
</reference>
<sequence length="310" mass="35422">MNMRLRRFSSMPPNMPPGPGGPGGKGPGSGDGGYTTDEEGASFDSDRRFSNFILFTGAFALVMLFLASNVMHLKKEREAKNQNLQTQQKSNKPQTTYTGKADIGGPWVLYNTKGEPVTHKDFQGKYYLIYFGFTFCPDVCPVSLMKMTKALNRVKASKEYKYFDLEAIFVSVDPDRDTNERIEEYVKIFDDSLIGLTHKQNSHPELKEMLKRFKIHVSKIYLTEEEEKEDLQTLKENAPEVLEKMQKLESKKDEKYTLDHSIIVYLIGPDNQFLTYLGSNLDENDMTDIILDEISADLKKKVLNPNKQQI</sequence>
<dbReference type="InterPro" id="IPR003782">
    <property type="entry name" value="SCO1/SenC"/>
</dbReference>
<dbReference type="EMBL" id="CCKQ01001477">
    <property type="protein sequence ID" value="CDW72593.1"/>
    <property type="molecule type" value="Genomic_DNA"/>
</dbReference>
<dbReference type="GO" id="GO:0033617">
    <property type="term" value="P:mitochondrial respiratory chain complex IV assembly"/>
    <property type="evidence" value="ECO:0007669"/>
    <property type="project" value="TreeGrafter"/>
</dbReference>
<organism evidence="7 8">
    <name type="scientific">Stylonychia lemnae</name>
    <name type="common">Ciliate</name>
    <dbReference type="NCBI Taxonomy" id="5949"/>
    <lineage>
        <taxon>Eukaryota</taxon>
        <taxon>Sar</taxon>
        <taxon>Alveolata</taxon>
        <taxon>Ciliophora</taxon>
        <taxon>Intramacronucleata</taxon>
        <taxon>Spirotrichea</taxon>
        <taxon>Stichotrichia</taxon>
        <taxon>Sporadotrichida</taxon>
        <taxon>Oxytrichidae</taxon>
        <taxon>Stylonychinae</taxon>
        <taxon>Stylonychia</taxon>
    </lineage>
</organism>
<dbReference type="Pfam" id="PF02630">
    <property type="entry name" value="SCO1-SenC"/>
    <property type="match status" value="1"/>
</dbReference>
<feature type="transmembrane region" description="Helical" evidence="6">
    <location>
        <begin position="126"/>
        <end position="145"/>
    </location>
</feature>
<keyword evidence="6" id="KW-0472">Membrane</keyword>
<dbReference type="OMA" id="TIITYLM"/>
<keyword evidence="6" id="KW-0812">Transmembrane</keyword>
<dbReference type="GO" id="GO:0046872">
    <property type="term" value="F:metal ion binding"/>
    <property type="evidence" value="ECO:0007669"/>
    <property type="project" value="UniProtKB-KW"/>
</dbReference>
<comment type="similarity">
    <text evidence="1">Belongs to the SCO1/2 family.</text>
</comment>
<feature type="binding site" evidence="2">
    <location>
        <position position="140"/>
    </location>
    <ligand>
        <name>Cu cation</name>
        <dbReference type="ChEBI" id="CHEBI:23378"/>
    </ligand>
</feature>
<feature type="binding site" evidence="2">
    <location>
        <position position="136"/>
    </location>
    <ligand>
        <name>Cu cation</name>
        <dbReference type="ChEBI" id="CHEBI:23378"/>
    </ligand>
</feature>
<evidence type="ECO:0000256" key="5">
    <source>
        <dbReference type="SAM" id="MobiDB-lite"/>
    </source>
</evidence>
<keyword evidence="8" id="KW-1185">Reference proteome</keyword>
<proteinExistence type="inferred from homology"/>
<dbReference type="OrthoDB" id="270009at2759"/>
<name>A0A077ZRP7_STYLE</name>
<keyword evidence="6" id="KW-1133">Transmembrane helix</keyword>
<dbReference type="AlphaFoldDB" id="A0A077ZRP7"/>
<gene>
    <name evidence="7" type="primary">Contig18496.g19652</name>
    <name evidence="7" type="ORF">STYLEM_1556</name>
</gene>
<dbReference type="PANTHER" id="PTHR12151">
    <property type="entry name" value="ELECTRON TRANSPORT PROTIN SCO1/SENC FAMILY MEMBER"/>
    <property type="match status" value="1"/>
</dbReference>
<keyword evidence="4" id="KW-0175">Coiled coil</keyword>
<dbReference type="SUPFAM" id="SSF52833">
    <property type="entry name" value="Thioredoxin-like"/>
    <property type="match status" value="1"/>
</dbReference>
<evidence type="ECO:0000256" key="4">
    <source>
        <dbReference type="SAM" id="Coils"/>
    </source>
</evidence>
<feature type="transmembrane region" description="Helical" evidence="6">
    <location>
        <begin position="52"/>
        <end position="71"/>
    </location>
</feature>
<keyword evidence="2" id="KW-0186">Copper</keyword>
<dbReference type="Proteomes" id="UP000039865">
    <property type="component" value="Unassembled WGS sequence"/>
</dbReference>
<evidence type="ECO:0000256" key="6">
    <source>
        <dbReference type="SAM" id="Phobius"/>
    </source>
</evidence>
<dbReference type="InParanoid" id="A0A077ZRP7"/>
<evidence type="ECO:0000313" key="7">
    <source>
        <dbReference type="EMBL" id="CDW72593.1"/>
    </source>
</evidence>
<evidence type="ECO:0000256" key="2">
    <source>
        <dbReference type="PIRSR" id="PIRSR603782-1"/>
    </source>
</evidence>
<dbReference type="InterPro" id="IPR036249">
    <property type="entry name" value="Thioredoxin-like_sf"/>
</dbReference>
<feature type="disulfide bond" description="Redox-active" evidence="3">
    <location>
        <begin position="136"/>
        <end position="140"/>
    </location>
</feature>
<evidence type="ECO:0000256" key="3">
    <source>
        <dbReference type="PIRSR" id="PIRSR603782-2"/>
    </source>
</evidence>
<evidence type="ECO:0000313" key="8">
    <source>
        <dbReference type="Proteomes" id="UP000039865"/>
    </source>
</evidence>
<feature type="compositionally biased region" description="Polar residues" evidence="5">
    <location>
        <begin position="81"/>
        <end position="98"/>
    </location>
</feature>
<feature type="region of interest" description="Disordered" evidence="5">
    <location>
        <begin position="1"/>
        <end position="40"/>
    </location>
</feature>
<evidence type="ECO:0000256" key="1">
    <source>
        <dbReference type="ARBA" id="ARBA00010996"/>
    </source>
</evidence>
<dbReference type="FunFam" id="3.40.30.10:FF:000013">
    <property type="entry name" value="Blast:Protein SCO1 homolog, mitochondrial"/>
    <property type="match status" value="1"/>
</dbReference>
<keyword evidence="2" id="KW-0479">Metal-binding</keyword>
<accession>A0A077ZRP7</accession>
<feature type="region of interest" description="Disordered" evidence="5">
    <location>
        <begin position="80"/>
        <end position="99"/>
    </location>
</feature>
<feature type="compositionally biased region" description="Gly residues" evidence="5">
    <location>
        <begin position="21"/>
        <end position="33"/>
    </location>
</feature>
<dbReference type="FunCoup" id="A0A077ZRP7">
    <property type="interactions" value="219"/>
</dbReference>
<feature type="coiled-coil region" evidence="4">
    <location>
        <begin position="224"/>
        <end position="251"/>
    </location>
</feature>
<dbReference type="Gene3D" id="3.40.30.10">
    <property type="entry name" value="Glutaredoxin"/>
    <property type="match status" value="1"/>
</dbReference>
<dbReference type="PANTHER" id="PTHR12151:SF5">
    <property type="entry name" value="AT19154P"/>
    <property type="match status" value="1"/>
</dbReference>
<dbReference type="CDD" id="cd02968">
    <property type="entry name" value="SCO"/>
    <property type="match status" value="1"/>
</dbReference>
<feature type="binding site" evidence="2">
    <location>
        <position position="260"/>
    </location>
    <ligand>
        <name>Cu cation</name>
        <dbReference type="ChEBI" id="CHEBI:23378"/>
    </ligand>
</feature>